<evidence type="ECO:0000313" key="3">
    <source>
        <dbReference type="Proteomes" id="UP000799444"/>
    </source>
</evidence>
<evidence type="ECO:0000256" key="1">
    <source>
        <dbReference type="SAM" id="MobiDB-lite"/>
    </source>
</evidence>
<dbReference type="Proteomes" id="UP000799444">
    <property type="component" value="Unassembled WGS sequence"/>
</dbReference>
<evidence type="ECO:0000313" key="2">
    <source>
        <dbReference type="EMBL" id="KAF2731588.1"/>
    </source>
</evidence>
<comment type="caution">
    <text evidence="2">The sequence shown here is derived from an EMBL/GenBank/DDBJ whole genome shotgun (WGS) entry which is preliminary data.</text>
</comment>
<dbReference type="EMBL" id="ML996192">
    <property type="protein sequence ID" value="KAF2731588.1"/>
    <property type="molecule type" value="Genomic_DNA"/>
</dbReference>
<feature type="region of interest" description="Disordered" evidence="1">
    <location>
        <begin position="214"/>
        <end position="237"/>
    </location>
</feature>
<feature type="compositionally biased region" description="Basic and acidic residues" evidence="1">
    <location>
        <begin position="228"/>
        <end position="237"/>
    </location>
</feature>
<proteinExistence type="predicted"/>
<protein>
    <submittedName>
        <fullName evidence="2">Uncharacterized protein</fullName>
    </submittedName>
</protein>
<name>A0A9P4QUJ1_9PLEO</name>
<keyword evidence="3" id="KW-1185">Reference proteome</keyword>
<reference evidence="2" key="1">
    <citation type="journal article" date="2020" name="Stud. Mycol.">
        <title>101 Dothideomycetes genomes: a test case for predicting lifestyles and emergence of pathogens.</title>
        <authorList>
            <person name="Haridas S."/>
            <person name="Albert R."/>
            <person name="Binder M."/>
            <person name="Bloem J."/>
            <person name="Labutti K."/>
            <person name="Salamov A."/>
            <person name="Andreopoulos B."/>
            <person name="Baker S."/>
            <person name="Barry K."/>
            <person name="Bills G."/>
            <person name="Bluhm B."/>
            <person name="Cannon C."/>
            <person name="Castanera R."/>
            <person name="Culley D."/>
            <person name="Daum C."/>
            <person name="Ezra D."/>
            <person name="Gonzalez J."/>
            <person name="Henrissat B."/>
            <person name="Kuo A."/>
            <person name="Liang C."/>
            <person name="Lipzen A."/>
            <person name="Lutzoni F."/>
            <person name="Magnuson J."/>
            <person name="Mondo S."/>
            <person name="Nolan M."/>
            <person name="Ohm R."/>
            <person name="Pangilinan J."/>
            <person name="Park H.-J."/>
            <person name="Ramirez L."/>
            <person name="Alfaro M."/>
            <person name="Sun H."/>
            <person name="Tritt A."/>
            <person name="Yoshinaga Y."/>
            <person name="Zwiers L.-H."/>
            <person name="Turgeon B."/>
            <person name="Goodwin S."/>
            <person name="Spatafora J."/>
            <person name="Crous P."/>
            <person name="Grigoriev I."/>
        </authorList>
    </citation>
    <scope>NUCLEOTIDE SEQUENCE</scope>
    <source>
        <strain evidence="2">CBS 125425</strain>
    </source>
</reference>
<organism evidence="2 3">
    <name type="scientific">Polyplosphaeria fusca</name>
    <dbReference type="NCBI Taxonomy" id="682080"/>
    <lineage>
        <taxon>Eukaryota</taxon>
        <taxon>Fungi</taxon>
        <taxon>Dikarya</taxon>
        <taxon>Ascomycota</taxon>
        <taxon>Pezizomycotina</taxon>
        <taxon>Dothideomycetes</taxon>
        <taxon>Pleosporomycetidae</taxon>
        <taxon>Pleosporales</taxon>
        <taxon>Tetraplosphaeriaceae</taxon>
        <taxon>Polyplosphaeria</taxon>
    </lineage>
</organism>
<gene>
    <name evidence="2" type="ORF">EJ04DRAFT_525997</name>
</gene>
<dbReference type="AlphaFoldDB" id="A0A9P4QUJ1"/>
<sequence>MGRLANDVFPLGEMYGIHYSGPEFEPLMKNILRGRTLTSGHGCSARGCSKRTRRCYEQLHQAFCQAPVFDKDGVPLRDGDGNIQFCGESFCVSSPGGCYQHSYSNGFNIEFKQVGNGIQLEHEPWYLKNGRVDRTNYLPWFSNANPAQANRERSEDNGNTLSCLPSIGCKMSRQERSISKAMANRKKAMGETIKRMAFIQAEQDQEEEAKRLREIRKKGRGKQQPAETFRDITRKTR</sequence>
<accession>A0A9P4QUJ1</accession>